<dbReference type="Proteomes" id="UP000545761">
    <property type="component" value="Unassembled WGS sequence"/>
</dbReference>
<name>A0A7W0DVE9_9ACTN</name>
<dbReference type="EMBL" id="JACEHE010000063">
    <property type="protein sequence ID" value="MBA2951952.1"/>
    <property type="molecule type" value="Genomic_DNA"/>
</dbReference>
<dbReference type="PANTHER" id="PTHR43431">
    <property type="entry name" value="OXIDOREDUCTASE, SHORT CHAIN DEHYDROGENASE/REDUCTASE FAMILY (AFU_ORTHOLOGUE AFUA_5G14000)"/>
    <property type="match status" value="1"/>
</dbReference>
<dbReference type="Gene3D" id="3.40.50.720">
    <property type="entry name" value="NAD(P)-binding Rossmann-like Domain"/>
    <property type="match status" value="1"/>
</dbReference>
<sequence>MPTIAIIGAGPGMGLAIARTFGSRGFDIALIARTKEKLETLVDQLGQEGITAEAFPADVLDRPSLIAALDAAKARFGGIDVLEYSPAPHSPVPGLTMAAPSEVTVDNLQPQIEYNFYGAVAATRTVLPAMREAGAGTLLFTTGGGSVNPVVPMLANVNAAAAALRNWAINLHNELAGTGVHAAHVAINVWIGDGGPEGIPTATPEQIAPLYWDLHENRDRSEAVFNA</sequence>
<dbReference type="Pfam" id="PF00106">
    <property type="entry name" value="adh_short"/>
    <property type="match status" value="1"/>
</dbReference>
<evidence type="ECO:0000313" key="1">
    <source>
        <dbReference type="EMBL" id="MBA2951952.1"/>
    </source>
</evidence>
<evidence type="ECO:0000313" key="2">
    <source>
        <dbReference type="Proteomes" id="UP000545761"/>
    </source>
</evidence>
<accession>A0A7W0DVE9</accession>
<dbReference type="PANTHER" id="PTHR43431:SF7">
    <property type="entry name" value="OXIDOREDUCTASE, SHORT CHAIN DEHYDROGENASE_REDUCTASE FAMILY (AFU_ORTHOLOGUE AFUA_5G14000)"/>
    <property type="match status" value="1"/>
</dbReference>
<dbReference type="SUPFAM" id="SSF51735">
    <property type="entry name" value="NAD(P)-binding Rossmann-fold domains"/>
    <property type="match status" value="1"/>
</dbReference>
<dbReference type="AlphaFoldDB" id="A0A7W0DVE9"/>
<comment type="caution">
    <text evidence="1">The sequence shown here is derived from an EMBL/GenBank/DDBJ whole genome shotgun (WGS) entry which is preliminary data.</text>
</comment>
<reference evidence="1 2" key="1">
    <citation type="submission" date="2020-07" db="EMBL/GenBank/DDBJ databases">
        <title>Streptomyces isolated from Indian soil.</title>
        <authorList>
            <person name="Mandal S."/>
            <person name="Maiti P.K."/>
        </authorList>
    </citation>
    <scope>NUCLEOTIDE SEQUENCE [LARGE SCALE GENOMIC DNA]</scope>
    <source>
        <strain evidence="1 2">PSKA28</strain>
    </source>
</reference>
<proteinExistence type="predicted"/>
<organism evidence="1 2">
    <name type="scientific">Streptomyces himalayensis subsp. himalayensis</name>
    <dbReference type="NCBI Taxonomy" id="2756131"/>
    <lineage>
        <taxon>Bacteria</taxon>
        <taxon>Bacillati</taxon>
        <taxon>Actinomycetota</taxon>
        <taxon>Actinomycetes</taxon>
        <taxon>Kitasatosporales</taxon>
        <taxon>Streptomycetaceae</taxon>
        <taxon>Streptomyces</taxon>
        <taxon>Streptomyces himalayensis</taxon>
    </lineage>
</organism>
<dbReference type="InterPro" id="IPR002347">
    <property type="entry name" value="SDR_fam"/>
</dbReference>
<dbReference type="InterPro" id="IPR036291">
    <property type="entry name" value="NAD(P)-bd_dom_sf"/>
</dbReference>
<gene>
    <name evidence="1" type="ORF">H1D24_40980</name>
</gene>
<dbReference type="RefSeq" id="WP_181662864.1">
    <property type="nucleotide sequence ID" value="NZ_JACEHE010000063.1"/>
</dbReference>
<protein>
    <submittedName>
        <fullName evidence="1">SDR family NAD(P)-dependent oxidoreductase</fullName>
    </submittedName>
</protein>